<accession>A0ABT7BXS6</accession>
<dbReference type="EMBL" id="JAQOSQ010000011">
    <property type="protein sequence ID" value="MDJ1183970.1"/>
    <property type="molecule type" value="Genomic_DNA"/>
</dbReference>
<proteinExistence type="predicted"/>
<dbReference type="InterPro" id="IPR002716">
    <property type="entry name" value="PIN_dom"/>
</dbReference>
<evidence type="ECO:0000313" key="3">
    <source>
        <dbReference type="Proteomes" id="UP001232992"/>
    </source>
</evidence>
<dbReference type="PANTHER" id="PTHR39664">
    <property type="match status" value="1"/>
</dbReference>
<reference evidence="2 3" key="1">
    <citation type="submission" date="2023-01" db="EMBL/GenBank/DDBJ databases">
        <title>Novel diversity within Roseofilum (Cyanobacteria; Desertifilaceae) from marine benthic mats with descriptions of four novel species.</title>
        <authorList>
            <person name="Wang Y."/>
            <person name="Berthold D.E."/>
            <person name="Hu J."/>
            <person name="Lefler F.W."/>
            <person name="Laughinghouse H.D. IV."/>
        </authorList>
    </citation>
    <scope>NUCLEOTIDE SEQUENCE [LARGE SCALE GENOMIC DNA]</scope>
    <source>
        <strain evidence="2 3">BLCC-M143</strain>
    </source>
</reference>
<dbReference type="InterPro" id="IPR029060">
    <property type="entry name" value="PIN-like_dom_sf"/>
</dbReference>
<dbReference type="CDD" id="cd18683">
    <property type="entry name" value="PIN_VapC-like"/>
    <property type="match status" value="1"/>
</dbReference>
<dbReference type="RefSeq" id="WP_283758623.1">
    <property type="nucleotide sequence ID" value="NZ_JAQOSQ010000011.1"/>
</dbReference>
<dbReference type="Gene3D" id="3.40.50.1010">
    <property type="entry name" value="5'-nuclease"/>
    <property type="match status" value="1"/>
</dbReference>
<protein>
    <submittedName>
        <fullName evidence="2">Type II toxin-antitoxin system VapC family toxin</fullName>
    </submittedName>
</protein>
<evidence type="ECO:0000259" key="1">
    <source>
        <dbReference type="Pfam" id="PF01850"/>
    </source>
</evidence>
<evidence type="ECO:0000313" key="2">
    <source>
        <dbReference type="EMBL" id="MDJ1183970.1"/>
    </source>
</evidence>
<feature type="domain" description="PIN" evidence="1">
    <location>
        <begin position="4"/>
        <end position="118"/>
    </location>
</feature>
<dbReference type="Proteomes" id="UP001232992">
    <property type="component" value="Unassembled WGS sequence"/>
</dbReference>
<gene>
    <name evidence="2" type="ORF">PMH09_12315</name>
</gene>
<name>A0ABT7BXS6_9CYAN</name>
<dbReference type="Pfam" id="PF01850">
    <property type="entry name" value="PIN"/>
    <property type="match status" value="1"/>
</dbReference>
<organism evidence="2 3">
    <name type="scientific">Roseofilum casamattae BLCC-M143</name>
    <dbReference type="NCBI Taxonomy" id="3022442"/>
    <lineage>
        <taxon>Bacteria</taxon>
        <taxon>Bacillati</taxon>
        <taxon>Cyanobacteriota</taxon>
        <taxon>Cyanophyceae</taxon>
        <taxon>Desertifilales</taxon>
        <taxon>Desertifilaceae</taxon>
        <taxon>Roseofilum</taxon>
        <taxon>Roseofilum casamattae</taxon>
    </lineage>
</organism>
<comment type="caution">
    <text evidence="2">The sequence shown here is derived from an EMBL/GenBank/DDBJ whole genome shotgun (WGS) entry which is preliminary data.</text>
</comment>
<dbReference type="SUPFAM" id="SSF88723">
    <property type="entry name" value="PIN domain-like"/>
    <property type="match status" value="1"/>
</dbReference>
<keyword evidence="3" id="KW-1185">Reference proteome</keyword>
<sequence length="129" mass="15175">MISIDTNIVVRLLTRDDEQQYQRSLELLQNNNVFIPDSVILETEWVLRFAYEFERIQTCQALRDLLGLPNVYLAEPDLIAQVLEWHENGLDFADAFHLSQTQNSQILYSFDKKFVKKATELTDRDVREP</sequence>
<dbReference type="PANTHER" id="PTHR39664:SF2">
    <property type="entry name" value="NUCLEIC ACID-BINDING PROTEIN, CONTAINING PIN DOMAIN-RELATED"/>
    <property type="match status" value="1"/>
</dbReference>